<organism evidence="2 4">
    <name type="scientific">Cuscuta epithymum</name>
    <dbReference type="NCBI Taxonomy" id="186058"/>
    <lineage>
        <taxon>Eukaryota</taxon>
        <taxon>Viridiplantae</taxon>
        <taxon>Streptophyta</taxon>
        <taxon>Embryophyta</taxon>
        <taxon>Tracheophyta</taxon>
        <taxon>Spermatophyta</taxon>
        <taxon>Magnoliopsida</taxon>
        <taxon>eudicotyledons</taxon>
        <taxon>Gunneridae</taxon>
        <taxon>Pentapetalae</taxon>
        <taxon>asterids</taxon>
        <taxon>lamiids</taxon>
        <taxon>Solanales</taxon>
        <taxon>Convolvulaceae</taxon>
        <taxon>Cuscuteae</taxon>
        <taxon>Cuscuta</taxon>
        <taxon>Cuscuta subgen. Cuscuta</taxon>
    </lineage>
</organism>
<accession>A0AAV0FWZ0</accession>
<gene>
    <name evidence="2" type="ORF">CEPIT_LOCUS37889</name>
    <name evidence="3" type="ORF">CEPIT_LOCUS37891</name>
</gene>
<proteinExistence type="predicted"/>
<comment type="caution">
    <text evidence="2">The sequence shown here is derived from an EMBL/GenBank/DDBJ whole genome shotgun (WGS) entry which is preliminary data.</text>
</comment>
<dbReference type="AlphaFoldDB" id="A0AAV0FWZ0"/>
<protein>
    <submittedName>
        <fullName evidence="2">Uncharacterized protein</fullName>
    </submittedName>
</protein>
<keyword evidence="4" id="KW-1185">Reference proteome</keyword>
<feature type="region of interest" description="Disordered" evidence="1">
    <location>
        <begin position="18"/>
        <end position="83"/>
    </location>
</feature>
<dbReference type="Proteomes" id="UP001152523">
    <property type="component" value="Unassembled WGS sequence"/>
</dbReference>
<name>A0AAV0FWZ0_9ASTE</name>
<dbReference type="EMBL" id="CAMAPF010001020">
    <property type="protein sequence ID" value="CAH9139848.1"/>
    <property type="molecule type" value="Genomic_DNA"/>
</dbReference>
<evidence type="ECO:0000313" key="4">
    <source>
        <dbReference type="Proteomes" id="UP001152523"/>
    </source>
</evidence>
<reference evidence="2" key="1">
    <citation type="submission" date="2022-07" db="EMBL/GenBank/DDBJ databases">
        <authorList>
            <person name="Macas J."/>
            <person name="Novak P."/>
            <person name="Neumann P."/>
        </authorList>
    </citation>
    <scope>NUCLEOTIDE SEQUENCE</scope>
</reference>
<evidence type="ECO:0000256" key="1">
    <source>
        <dbReference type="SAM" id="MobiDB-lite"/>
    </source>
</evidence>
<evidence type="ECO:0000313" key="2">
    <source>
        <dbReference type="EMBL" id="CAH9139844.1"/>
    </source>
</evidence>
<evidence type="ECO:0000313" key="3">
    <source>
        <dbReference type="EMBL" id="CAH9139848.1"/>
    </source>
</evidence>
<dbReference type="EMBL" id="CAMAPF010001020">
    <property type="protein sequence ID" value="CAH9139844.1"/>
    <property type="molecule type" value="Genomic_DNA"/>
</dbReference>
<sequence length="83" mass="9287">MMLQKFSEMKDHVSNAFSEIGSCSDANKSQKRKAGGEFEQSILSPLKEPCSAPRRSPRFKSKHAKMEGNNEQPEGESRGMQKV</sequence>
<feature type="non-terminal residue" evidence="2">
    <location>
        <position position="83"/>
    </location>
</feature>